<organism evidence="3 4">
    <name type="scientific">Halorubellus litoreus</name>
    <dbReference type="NCBI Taxonomy" id="755308"/>
    <lineage>
        <taxon>Archaea</taxon>
        <taxon>Methanobacteriati</taxon>
        <taxon>Methanobacteriota</taxon>
        <taxon>Stenosarchaea group</taxon>
        <taxon>Halobacteria</taxon>
        <taxon>Halobacteriales</taxon>
        <taxon>Halorubellaceae</taxon>
        <taxon>Halorubellus</taxon>
    </lineage>
</organism>
<evidence type="ECO:0000256" key="1">
    <source>
        <dbReference type="ARBA" id="ARBA00022823"/>
    </source>
</evidence>
<dbReference type="RefSeq" id="WP_336348697.1">
    <property type="nucleotide sequence ID" value="NZ_JAZAQL010000001.1"/>
</dbReference>
<proteinExistence type="predicted"/>
<dbReference type="PROSITE" id="PS50968">
    <property type="entry name" value="BIOTINYL_LIPOYL"/>
    <property type="match status" value="1"/>
</dbReference>
<evidence type="ECO:0000313" key="3">
    <source>
        <dbReference type="EMBL" id="MFC6951678.1"/>
    </source>
</evidence>
<dbReference type="InterPro" id="IPR000089">
    <property type="entry name" value="Biotin_lipoyl"/>
</dbReference>
<dbReference type="InterPro" id="IPR003016">
    <property type="entry name" value="2-oxoA_DH_lipoyl-BS"/>
</dbReference>
<dbReference type="Gene3D" id="2.40.50.100">
    <property type="match status" value="1"/>
</dbReference>
<keyword evidence="4" id="KW-1185">Reference proteome</keyword>
<dbReference type="PROSITE" id="PS00189">
    <property type="entry name" value="LIPOYL"/>
    <property type="match status" value="1"/>
</dbReference>
<reference evidence="3 4" key="1">
    <citation type="journal article" date="2019" name="Int. J. Syst. Evol. Microbiol.">
        <title>The Global Catalogue of Microorganisms (GCM) 10K type strain sequencing project: providing services to taxonomists for standard genome sequencing and annotation.</title>
        <authorList>
            <consortium name="The Broad Institute Genomics Platform"/>
            <consortium name="The Broad Institute Genome Sequencing Center for Infectious Disease"/>
            <person name="Wu L."/>
            <person name="Ma J."/>
        </authorList>
    </citation>
    <scope>NUCLEOTIDE SEQUENCE [LARGE SCALE GENOMIC DNA]</scope>
    <source>
        <strain evidence="3 4">GX26</strain>
    </source>
</reference>
<dbReference type="EMBL" id="JBHSXN010000001">
    <property type="protein sequence ID" value="MFC6951678.1"/>
    <property type="molecule type" value="Genomic_DNA"/>
</dbReference>
<keyword evidence="1" id="KW-0450">Lipoyl</keyword>
<gene>
    <name evidence="3" type="ORF">ACFQGB_02265</name>
</gene>
<dbReference type="Proteomes" id="UP001596395">
    <property type="component" value="Unassembled WGS sequence"/>
</dbReference>
<sequence>MSGTSDTESAGERVAVTLASVWPEDADDIDEGVVANWFVREGATVDAGDTLCEIQIEKVSIDVPAPVAGVVDEVVLGENDEFTRDDTLAYVRPA</sequence>
<comment type="caution">
    <text evidence="3">The sequence shown here is derived from an EMBL/GenBank/DDBJ whole genome shotgun (WGS) entry which is preliminary data.</text>
</comment>
<dbReference type="SUPFAM" id="SSF51230">
    <property type="entry name" value="Single hybrid motif"/>
    <property type="match status" value="1"/>
</dbReference>
<dbReference type="Pfam" id="PF00364">
    <property type="entry name" value="Biotin_lipoyl"/>
    <property type="match status" value="1"/>
</dbReference>
<evidence type="ECO:0000259" key="2">
    <source>
        <dbReference type="PROSITE" id="PS50968"/>
    </source>
</evidence>
<protein>
    <submittedName>
        <fullName evidence="3">Lipoyl domain-containing protein</fullName>
    </submittedName>
</protein>
<feature type="domain" description="Lipoyl-binding" evidence="2">
    <location>
        <begin position="11"/>
        <end position="92"/>
    </location>
</feature>
<evidence type="ECO:0000313" key="4">
    <source>
        <dbReference type="Proteomes" id="UP001596395"/>
    </source>
</evidence>
<dbReference type="AlphaFoldDB" id="A0ABD5VDA9"/>
<name>A0ABD5VDA9_9EURY</name>
<accession>A0ABD5VDA9</accession>
<dbReference type="CDD" id="cd06849">
    <property type="entry name" value="lipoyl_domain"/>
    <property type="match status" value="1"/>
</dbReference>
<dbReference type="InterPro" id="IPR011053">
    <property type="entry name" value="Single_hybrid_motif"/>
</dbReference>